<name>A0ABY1L153_9FLAO</name>
<dbReference type="Proteomes" id="UP000185728">
    <property type="component" value="Unassembled WGS sequence"/>
</dbReference>
<dbReference type="PROSITE" id="PS51257">
    <property type="entry name" value="PROKAR_LIPOPROTEIN"/>
    <property type="match status" value="1"/>
</dbReference>
<keyword evidence="2" id="KW-1185">Reference proteome</keyword>
<dbReference type="EMBL" id="FTOB01000008">
    <property type="protein sequence ID" value="SIT06856.1"/>
    <property type="molecule type" value="Genomic_DNA"/>
</dbReference>
<dbReference type="RefSeq" id="WP_076456917.1">
    <property type="nucleotide sequence ID" value="NZ_FTOB01000008.1"/>
</dbReference>
<proteinExistence type="predicted"/>
<evidence type="ECO:0008006" key="3">
    <source>
        <dbReference type="Google" id="ProtNLM"/>
    </source>
</evidence>
<dbReference type="InterPro" id="IPR036116">
    <property type="entry name" value="FN3_sf"/>
</dbReference>
<dbReference type="Gene3D" id="2.60.40.10">
    <property type="entry name" value="Immunoglobulins"/>
    <property type="match status" value="1"/>
</dbReference>
<comment type="caution">
    <text evidence="1">The sequence shown here is derived from an EMBL/GenBank/DDBJ whole genome shotgun (WGS) entry which is preliminary data.</text>
</comment>
<gene>
    <name evidence="1" type="ORF">SAMN05421766_108118</name>
</gene>
<reference evidence="1 2" key="1">
    <citation type="submission" date="2017-01" db="EMBL/GenBank/DDBJ databases">
        <authorList>
            <person name="Varghese N."/>
            <person name="Submissions S."/>
        </authorList>
    </citation>
    <scope>NUCLEOTIDE SEQUENCE [LARGE SCALE GENOMIC DNA]</scope>
    <source>
        <strain evidence="1 2">DSM 2061</strain>
    </source>
</reference>
<dbReference type="InterPro" id="IPR013783">
    <property type="entry name" value="Ig-like_fold"/>
</dbReference>
<sequence>MRILTFIVMGIVLLSACKKDSPKAPEKADLIAPAKNSECTPVQDDGANSSLVRFNWKAADHTENYELRVKNLNTDAVFSKSTTGTVEIVSLDKGTPFSWQVITTNSETNTATESDVWLFYNPGSQTDHVPFPAEIISPVQGSTAFKDINNKVSLKWSGFDLDGDIVGFTVYFSAENPPTDLLSEVKANVDEVEVGVVSNTLYFWKVVTTDGKGNISTSDISEFKTR</sequence>
<evidence type="ECO:0000313" key="2">
    <source>
        <dbReference type="Proteomes" id="UP000185728"/>
    </source>
</evidence>
<evidence type="ECO:0000313" key="1">
    <source>
        <dbReference type="EMBL" id="SIT06856.1"/>
    </source>
</evidence>
<dbReference type="SUPFAM" id="SSF49265">
    <property type="entry name" value="Fibronectin type III"/>
    <property type="match status" value="1"/>
</dbReference>
<accession>A0ABY1L153</accession>
<organism evidence="1 2">
    <name type="scientific">Zobellia uliginosa</name>
    <dbReference type="NCBI Taxonomy" id="143224"/>
    <lineage>
        <taxon>Bacteria</taxon>
        <taxon>Pseudomonadati</taxon>
        <taxon>Bacteroidota</taxon>
        <taxon>Flavobacteriia</taxon>
        <taxon>Flavobacteriales</taxon>
        <taxon>Flavobacteriaceae</taxon>
        <taxon>Zobellia</taxon>
    </lineage>
</organism>
<protein>
    <recommendedName>
        <fullName evidence="3">Fibronectin type-III domain-containing protein</fullName>
    </recommendedName>
</protein>